<keyword evidence="12" id="KW-1185">Reference proteome</keyword>
<dbReference type="PANTHER" id="PTHR30413">
    <property type="entry name" value="INNER MEMBRANE TRANSPORT PERMEASE"/>
    <property type="match status" value="1"/>
</dbReference>
<sequence length="287" mass="32154">MSPTEVAVKVDLRGLTRVGAKPGLIDYLISLWNYRHFMVYDARARVQSGNKRDRLGSAWLLLDPFLNGLSYFAIFGLLLGASRGIENFIGYLIIGVFLFQMSSRAIVGGARVIPSNRNVIQAFNFPRATLAVAVNLRELIANIPVIIMMLVMILVIAPTEEITWRWLLLFPAILLQVVFNLGAGLLLAPLIAKVNDFVHVVSFAMRFWMFASCVMFSIDRYSSVPIIKFIVEINPMYLILDIVRSSVLYAQTPSWQSWAGLAAWALGTCALGIIVFWKGEETYGRED</sequence>
<keyword evidence="6 9" id="KW-0812">Transmembrane</keyword>
<proteinExistence type="inferred from homology"/>
<evidence type="ECO:0000256" key="8">
    <source>
        <dbReference type="ARBA" id="ARBA00023136"/>
    </source>
</evidence>
<dbReference type="InterPro" id="IPR013525">
    <property type="entry name" value="ABC2_TM"/>
</dbReference>
<evidence type="ECO:0000256" key="5">
    <source>
        <dbReference type="ARBA" id="ARBA00022519"/>
    </source>
</evidence>
<evidence type="ECO:0000256" key="9">
    <source>
        <dbReference type="RuleBase" id="RU361157"/>
    </source>
</evidence>
<organism evidence="11 12">
    <name type="scientific">Arthrobacter pullicola</name>
    <dbReference type="NCBI Taxonomy" id="2762224"/>
    <lineage>
        <taxon>Bacteria</taxon>
        <taxon>Bacillati</taxon>
        <taxon>Actinomycetota</taxon>
        <taxon>Actinomycetes</taxon>
        <taxon>Micrococcales</taxon>
        <taxon>Micrococcaceae</taxon>
        <taxon>Arthrobacter</taxon>
    </lineage>
</organism>
<protein>
    <recommendedName>
        <fullName evidence="9">Transport permease protein</fullName>
    </recommendedName>
</protein>
<feature type="transmembrane region" description="Helical" evidence="9">
    <location>
        <begin position="166"/>
        <end position="191"/>
    </location>
</feature>
<keyword evidence="7 9" id="KW-1133">Transmembrane helix</keyword>
<evidence type="ECO:0000256" key="3">
    <source>
        <dbReference type="ARBA" id="ARBA00022448"/>
    </source>
</evidence>
<dbReference type="Pfam" id="PF01061">
    <property type="entry name" value="ABC2_membrane"/>
    <property type="match status" value="1"/>
</dbReference>
<comment type="similarity">
    <text evidence="2 9">Belongs to the ABC-2 integral membrane protein family.</text>
</comment>
<evidence type="ECO:0000259" key="10">
    <source>
        <dbReference type="PROSITE" id="PS51012"/>
    </source>
</evidence>
<name>A0ABR8YMH6_9MICC</name>
<dbReference type="PROSITE" id="PS51012">
    <property type="entry name" value="ABC_TM2"/>
    <property type="match status" value="1"/>
</dbReference>
<evidence type="ECO:0000256" key="6">
    <source>
        <dbReference type="ARBA" id="ARBA00022692"/>
    </source>
</evidence>
<evidence type="ECO:0000256" key="1">
    <source>
        <dbReference type="ARBA" id="ARBA00004429"/>
    </source>
</evidence>
<feature type="transmembrane region" description="Helical" evidence="9">
    <location>
        <begin position="197"/>
        <end position="217"/>
    </location>
</feature>
<dbReference type="Proteomes" id="UP000652763">
    <property type="component" value="Unassembled WGS sequence"/>
</dbReference>
<evidence type="ECO:0000256" key="2">
    <source>
        <dbReference type="ARBA" id="ARBA00007783"/>
    </source>
</evidence>
<reference evidence="11 12" key="1">
    <citation type="submission" date="2020-08" db="EMBL/GenBank/DDBJ databases">
        <title>A Genomic Blueprint of the Chicken Gut Microbiome.</title>
        <authorList>
            <person name="Gilroy R."/>
            <person name="Ravi A."/>
            <person name="Getino M."/>
            <person name="Pursley I."/>
            <person name="Horton D.L."/>
            <person name="Alikhan N.-F."/>
            <person name="Baker D."/>
            <person name="Gharbi K."/>
            <person name="Hall N."/>
            <person name="Watson M."/>
            <person name="Adriaenssens E.M."/>
            <person name="Foster-Nyarko E."/>
            <person name="Jarju S."/>
            <person name="Secka A."/>
            <person name="Antonio M."/>
            <person name="Oren A."/>
            <person name="Chaudhuri R."/>
            <person name="La Ragione R.M."/>
            <person name="Hildebrand F."/>
            <person name="Pallen M.J."/>
        </authorList>
    </citation>
    <scope>NUCLEOTIDE SEQUENCE [LARGE SCALE GENOMIC DNA]</scope>
    <source>
        <strain evidence="11 12">Sa2BUA2</strain>
    </source>
</reference>
<dbReference type="EMBL" id="JACSQC010000011">
    <property type="protein sequence ID" value="MBD8045430.1"/>
    <property type="molecule type" value="Genomic_DNA"/>
</dbReference>
<feature type="transmembrane region" description="Helical" evidence="9">
    <location>
        <begin position="255"/>
        <end position="277"/>
    </location>
</feature>
<keyword evidence="8 9" id="KW-0472">Membrane</keyword>
<gene>
    <name evidence="11" type="ORF">H9638_16610</name>
</gene>
<evidence type="ECO:0000256" key="7">
    <source>
        <dbReference type="ARBA" id="ARBA00022989"/>
    </source>
</evidence>
<evidence type="ECO:0000313" key="12">
    <source>
        <dbReference type="Proteomes" id="UP000652763"/>
    </source>
</evidence>
<comment type="subcellular location">
    <subcellularLocation>
        <location evidence="1">Cell inner membrane</location>
        <topology evidence="1">Multi-pass membrane protein</topology>
    </subcellularLocation>
    <subcellularLocation>
        <location evidence="9">Cell membrane</location>
        <topology evidence="9">Multi-pass membrane protein</topology>
    </subcellularLocation>
</comment>
<evidence type="ECO:0000256" key="4">
    <source>
        <dbReference type="ARBA" id="ARBA00022475"/>
    </source>
</evidence>
<keyword evidence="5" id="KW-0997">Cell inner membrane</keyword>
<dbReference type="PANTHER" id="PTHR30413:SF8">
    <property type="entry name" value="TRANSPORT PERMEASE PROTEIN"/>
    <property type="match status" value="1"/>
</dbReference>
<comment type="caution">
    <text evidence="11">The sequence shown here is derived from an EMBL/GenBank/DDBJ whole genome shotgun (WGS) entry which is preliminary data.</text>
</comment>
<dbReference type="InterPro" id="IPR047817">
    <property type="entry name" value="ABC2_TM_bact-type"/>
</dbReference>
<feature type="transmembrane region" description="Helical" evidence="9">
    <location>
        <begin position="58"/>
        <end position="81"/>
    </location>
</feature>
<keyword evidence="4 9" id="KW-1003">Cell membrane</keyword>
<feature type="transmembrane region" description="Helical" evidence="9">
    <location>
        <begin position="139"/>
        <end position="159"/>
    </location>
</feature>
<feature type="domain" description="ABC transmembrane type-2" evidence="10">
    <location>
        <begin position="55"/>
        <end position="279"/>
    </location>
</feature>
<evidence type="ECO:0000313" key="11">
    <source>
        <dbReference type="EMBL" id="MBD8045430.1"/>
    </source>
</evidence>
<keyword evidence="3 9" id="KW-0813">Transport</keyword>
<accession>A0ABR8YMH6</accession>
<feature type="transmembrane region" description="Helical" evidence="9">
    <location>
        <begin position="88"/>
        <end position="107"/>
    </location>
</feature>